<evidence type="ECO:0000256" key="5">
    <source>
        <dbReference type="ARBA" id="ARBA00023054"/>
    </source>
</evidence>
<evidence type="ECO:0000256" key="2">
    <source>
        <dbReference type="ARBA" id="ARBA00005678"/>
    </source>
</evidence>
<protein>
    <recommendedName>
        <fullName evidence="10">SF-assemblin</fullName>
    </recommendedName>
</protein>
<reference evidence="8 9" key="1">
    <citation type="journal article" date="2012" name="BMC Genomics">
        <title>Comparative genomic analysis and phylogenetic position of Theileria equi.</title>
        <authorList>
            <person name="Kappmeyer L.S."/>
            <person name="Thiagarajan M."/>
            <person name="Herndon D.R."/>
            <person name="Ramsay J.D."/>
            <person name="Caler E."/>
            <person name="Djikeng A."/>
            <person name="Gillespie J.J."/>
            <person name="Lau A.O."/>
            <person name="Roalson E.H."/>
            <person name="Silva J.C."/>
            <person name="Silva M.G."/>
            <person name="Suarez C.E."/>
            <person name="Ueti M.W."/>
            <person name="Nene V.M."/>
            <person name="Mealey R.H."/>
            <person name="Knowles D.P."/>
            <person name="Brayton K.A."/>
        </authorList>
    </citation>
    <scope>NUCLEOTIDE SEQUENCE [LARGE SCALE GENOMIC DNA]</scope>
    <source>
        <strain evidence="8 9">WA</strain>
    </source>
</reference>
<comment type="similarity">
    <text evidence="2">Belongs to the SF-assemblin family.</text>
</comment>
<evidence type="ECO:0000313" key="9">
    <source>
        <dbReference type="Proteomes" id="UP000031512"/>
    </source>
</evidence>
<dbReference type="PANTHER" id="PTHR40412:SF1">
    <property type="entry name" value="SF-ASSEMBLIN"/>
    <property type="match status" value="1"/>
</dbReference>
<gene>
    <name evidence="8" type="ORF">BEWA_037850</name>
</gene>
<dbReference type="KEGG" id="beq:BEWA_037850"/>
<evidence type="ECO:0008006" key="10">
    <source>
        <dbReference type="Google" id="ProtNLM"/>
    </source>
</evidence>
<keyword evidence="5 7" id="KW-0175">Coiled coil</keyword>
<sequence>MLSIMYDNEPKPSIASIHNKLSDFENVILNERIRQKQEEDGKFQAIHEKLSRLNEQLKSETQERLSSRQQLQQITENTANNMLNELQNRLNKRVHTVAEKLEVLITKCASLESSVSDMDQKLTKSYDIQMIENDINELSRNIYTDIAIKQDKDSSLTDKLSYLEHSIKSKVHDYMLIGTEGTKDIQNELDNFKEILENESQIFDEHVAEELENIKQALKVTSKARMESDNNIVQVTKSMIYNTFSGHRSDDVNSTEK</sequence>
<dbReference type="Proteomes" id="UP000031512">
    <property type="component" value="Unassembled WGS sequence"/>
</dbReference>
<evidence type="ECO:0000256" key="6">
    <source>
        <dbReference type="ARBA" id="ARBA00023212"/>
    </source>
</evidence>
<dbReference type="PANTHER" id="PTHR40412">
    <property type="entry name" value="SF-ASSEMBLIN"/>
    <property type="match status" value="1"/>
</dbReference>
<keyword evidence="3" id="KW-0963">Cytoplasm</keyword>
<dbReference type="OrthoDB" id="436841at2759"/>
<keyword evidence="4" id="KW-0493">Microtubule</keyword>
<name>L1LF26_THEEQ</name>
<evidence type="ECO:0000256" key="3">
    <source>
        <dbReference type="ARBA" id="ARBA00022490"/>
    </source>
</evidence>
<evidence type="ECO:0000256" key="4">
    <source>
        <dbReference type="ARBA" id="ARBA00022701"/>
    </source>
</evidence>
<dbReference type="GeneID" id="15806671"/>
<comment type="caution">
    <text evidence="8">The sequence shown here is derived from an EMBL/GenBank/DDBJ whole genome shotgun (WGS) entry which is preliminary data.</text>
</comment>
<organism evidence="8 9">
    <name type="scientific">Theileria equi strain WA</name>
    <dbReference type="NCBI Taxonomy" id="1537102"/>
    <lineage>
        <taxon>Eukaryota</taxon>
        <taxon>Sar</taxon>
        <taxon>Alveolata</taxon>
        <taxon>Apicomplexa</taxon>
        <taxon>Aconoidasida</taxon>
        <taxon>Piroplasmida</taxon>
        <taxon>Theileriidae</taxon>
        <taxon>Theileria</taxon>
    </lineage>
</organism>
<dbReference type="AlphaFoldDB" id="L1LF26"/>
<dbReference type="EMBL" id="ACOU01000002">
    <property type="protein sequence ID" value="EKX73748.1"/>
    <property type="molecule type" value="Genomic_DNA"/>
</dbReference>
<dbReference type="eggNOG" id="ENOG502SRC7">
    <property type="taxonomic scope" value="Eukaryota"/>
</dbReference>
<dbReference type="GO" id="GO:0005200">
    <property type="term" value="F:structural constituent of cytoskeleton"/>
    <property type="evidence" value="ECO:0007669"/>
    <property type="project" value="InterPro"/>
</dbReference>
<evidence type="ECO:0000313" key="8">
    <source>
        <dbReference type="EMBL" id="EKX73748.1"/>
    </source>
</evidence>
<feature type="coiled-coil region" evidence="7">
    <location>
        <begin position="43"/>
        <end position="70"/>
    </location>
</feature>
<keyword evidence="6" id="KW-0206">Cytoskeleton</keyword>
<dbReference type="RefSeq" id="XP_004833200.1">
    <property type="nucleotide sequence ID" value="XM_004833143.1"/>
</dbReference>
<proteinExistence type="inferred from homology"/>
<evidence type="ECO:0000256" key="7">
    <source>
        <dbReference type="SAM" id="Coils"/>
    </source>
</evidence>
<dbReference type="GO" id="GO:0005874">
    <property type="term" value="C:microtubule"/>
    <property type="evidence" value="ECO:0007669"/>
    <property type="project" value="UniProtKB-KW"/>
</dbReference>
<comment type="subcellular location">
    <subcellularLocation>
        <location evidence="1">Cytoplasm</location>
        <location evidence="1">Cytoskeleton</location>
    </subcellularLocation>
</comment>
<dbReference type="VEuPathDB" id="PiroplasmaDB:BEWA_037850"/>
<keyword evidence="9" id="KW-1185">Reference proteome</keyword>
<accession>L1LF26</accession>
<evidence type="ECO:0000256" key="1">
    <source>
        <dbReference type="ARBA" id="ARBA00004245"/>
    </source>
</evidence>
<dbReference type="Pfam" id="PF06705">
    <property type="entry name" value="SF-assemblin"/>
    <property type="match status" value="1"/>
</dbReference>
<dbReference type="InterPro" id="IPR008374">
    <property type="entry name" value="SF_assemblin/giardin_b"/>
</dbReference>